<name>A0A4Z0LUM0_9GAMM</name>
<dbReference type="OrthoDB" id="9807414at2"/>
<evidence type="ECO:0000313" key="3">
    <source>
        <dbReference type="Proteomes" id="UP000298050"/>
    </source>
</evidence>
<keyword evidence="2" id="KW-0808">Transferase</keyword>
<comment type="caution">
    <text evidence="2">The sequence shown here is derived from an EMBL/GenBank/DDBJ whole genome shotgun (WGS) entry which is preliminary data.</text>
</comment>
<dbReference type="EMBL" id="SRLE01000017">
    <property type="protein sequence ID" value="TGD70907.1"/>
    <property type="molecule type" value="Genomic_DNA"/>
</dbReference>
<gene>
    <name evidence="2" type="ORF">E4634_20085</name>
</gene>
<dbReference type="Pfam" id="PF13524">
    <property type="entry name" value="Glyco_trans_1_2"/>
    <property type="match status" value="1"/>
</dbReference>
<evidence type="ECO:0000313" key="2">
    <source>
        <dbReference type="EMBL" id="TGD70907.1"/>
    </source>
</evidence>
<dbReference type="Proteomes" id="UP000298050">
    <property type="component" value="Unassembled WGS sequence"/>
</dbReference>
<reference evidence="2 3" key="1">
    <citation type="submission" date="2019-04" db="EMBL/GenBank/DDBJ databases">
        <title>Taxonomy of novel Haliea sp. from mangrove soil of West Coast of India.</title>
        <authorList>
            <person name="Verma A."/>
            <person name="Kumar P."/>
            <person name="Krishnamurthi S."/>
        </authorList>
    </citation>
    <scope>NUCLEOTIDE SEQUENCE [LARGE SCALE GENOMIC DNA]</scope>
    <source>
        <strain evidence="2 3">SAOS-164</strain>
    </source>
</reference>
<proteinExistence type="predicted"/>
<dbReference type="AlphaFoldDB" id="A0A4Z0LUM0"/>
<evidence type="ECO:0000259" key="1">
    <source>
        <dbReference type="Pfam" id="PF13524"/>
    </source>
</evidence>
<protein>
    <submittedName>
        <fullName evidence="2">Glycosyltransferase family 1 protein</fullName>
    </submittedName>
</protein>
<dbReference type="GO" id="GO:0016740">
    <property type="term" value="F:transferase activity"/>
    <property type="evidence" value="ECO:0007669"/>
    <property type="project" value="UniProtKB-KW"/>
</dbReference>
<keyword evidence="3" id="KW-1185">Reference proteome</keyword>
<dbReference type="RefSeq" id="WP_135446472.1">
    <property type="nucleotide sequence ID" value="NZ_SRLE01000017.1"/>
</dbReference>
<feature type="domain" description="Spore protein YkvP/CgeB glycosyl transferase-like" evidence="1">
    <location>
        <begin position="212"/>
        <end position="314"/>
    </location>
</feature>
<accession>A0A4Z0LUM0</accession>
<organism evidence="2 3">
    <name type="scientific">Mangrovimicrobium sediminis</name>
    <dbReference type="NCBI Taxonomy" id="2562682"/>
    <lineage>
        <taxon>Bacteria</taxon>
        <taxon>Pseudomonadati</taxon>
        <taxon>Pseudomonadota</taxon>
        <taxon>Gammaproteobacteria</taxon>
        <taxon>Cellvibrionales</taxon>
        <taxon>Halieaceae</taxon>
        <taxon>Mangrovimicrobium</taxon>
    </lineage>
</organism>
<sequence>MRILHVAHQQLRKYGQTRVSWAQKLYFGLVKNDYLVRGFSDRDVAAFEAPLGIRELGARAANRRLLETAEAFAPELVIVGHCDIIRNETLEQLRALLPGVVIAGANNDPLFVPENAAKIEHRCAVVDAMFVSTGERELAQFTGQRARLLHMPNPVDAAIESADCSQRSDQRHDLIFCSKSEEYTERGVTVRYLRDNLEDTIDFYTPGSFGTPGVWGRDYDEALADSRMGLNLNRQEGLHWYSSARMAQMGGNGLLVFTHADAGFDEMFPPETLAYFSSPEQLLEQVRCFAADDPLRRHWAARTRRFFHDQVNSRLYARYIVEASLQRPYSHGYVWCRG</sequence>
<dbReference type="InterPro" id="IPR055259">
    <property type="entry name" value="YkvP/CgeB_Glyco_trans-like"/>
</dbReference>